<dbReference type="GO" id="GO:0030420">
    <property type="term" value="P:establishment of competence for transformation"/>
    <property type="evidence" value="ECO:0007669"/>
    <property type="project" value="InterPro"/>
</dbReference>
<gene>
    <name evidence="1" type="ORF">EJA10_10705</name>
</gene>
<reference evidence="2" key="1">
    <citation type="submission" date="2018-12" db="EMBL/GenBank/DDBJ databases">
        <title>Bacillus chawlae sp. nov., Bacillus glennii sp. nov., and Bacillus saganii sp. nov. Isolated from the Vehicle Assembly Building at Kennedy Space Center where the Viking Spacecraft were Assembled.</title>
        <authorList>
            <person name="Seuylemezian A."/>
            <person name="Vaishampayan P."/>
        </authorList>
    </citation>
    <scope>NUCLEOTIDE SEQUENCE [LARGE SCALE GENOMIC DNA]</scope>
    <source>
        <strain evidence="2">DSM 13966</strain>
    </source>
</reference>
<evidence type="ECO:0000313" key="2">
    <source>
        <dbReference type="Proteomes" id="UP000279911"/>
    </source>
</evidence>
<dbReference type="Proteomes" id="UP000279911">
    <property type="component" value="Unassembled WGS sequence"/>
</dbReference>
<dbReference type="InterPro" id="IPR010461">
    <property type="entry name" value="ComK"/>
</dbReference>
<dbReference type="Pfam" id="PF06338">
    <property type="entry name" value="ComK"/>
    <property type="match status" value="1"/>
</dbReference>
<dbReference type="AlphaFoldDB" id="A0A427TRJ9"/>
<evidence type="ECO:0008006" key="3">
    <source>
        <dbReference type="Google" id="ProtNLM"/>
    </source>
</evidence>
<organism evidence="1 2">
    <name type="scientific">Mesobacillus subterraneus</name>
    <dbReference type="NCBI Taxonomy" id="285983"/>
    <lineage>
        <taxon>Bacteria</taxon>
        <taxon>Bacillati</taxon>
        <taxon>Bacillota</taxon>
        <taxon>Bacilli</taxon>
        <taxon>Bacillales</taxon>
        <taxon>Bacillaceae</taxon>
        <taxon>Mesobacillus</taxon>
    </lineage>
</organism>
<name>A0A427TRJ9_9BACI</name>
<comment type="caution">
    <text evidence="1">The sequence shown here is derived from an EMBL/GenBank/DDBJ whole genome shotgun (WGS) entry which is preliminary data.</text>
</comment>
<dbReference type="OrthoDB" id="2731896at2"/>
<evidence type="ECO:0000313" key="1">
    <source>
        <dbReference type="EMBL" id="RSD27007.1"/>
    </source>
</evidence>
<proteinExistence type="predicted"/>
<accession>A0A427TRJ9</accession>
<dbReference type="EMBL" id="RSFW01000013">
    <property type="protein sequence ID" value="RSD27007.1"/>
    <property type="molecule type" value="Genomic_DNA"/>
</dbReference>
<sequence>MEELTDYILNEETVLLTGEYNGHGRLCARVIQGEDTFLVDSRPLHIINETMIGLGSDFKTGRKCAKRLLGDVSMCPIKINCNLGIWLFPTKSYNDDFCIWFSLMHVHNTKALGIRRTEVELSYGHKIIIQMKESSFNQKRKKAEDLRGKMIKNSKGPLTFYVESKKGIKMIEGEGVKRYTLK</sequence>
<dbReference type="RefSeq" id="WP_125479998.1">
    <property type="nucleotide sequence ID" value="NZ_RSFW01000013.1"/>
</dbReference>
<protein>
    <recommendedName>
        <fullName evidence="3">Competence protein</fullName>
    </recommendedName>
</protein>